<keyword evidence="2" id="KW-1185">Reference proteome</keyword>
<dbReference type="OrthoDB" id="10426785at2759"/>
<sequence>MIWGVERLYIQCNPPGNQPRRAGIHAVMLSAYFAPWPGRLPIVAAGVKKGIDVALFDSQFNAVNVGGWSFDRHCQTVLEYDVTRGISRIGRVMYAMDQN</sequence>
<comment type="caution">
    <text evidence="1">The sequence shown here is derived from an EMBL/GenBank/DDBJ whole genome shotgun (WGS) entry which is preliminary data.</text>
</comment>
<evidence type="ECO:0000313" key="1">
    <source>
        <dbReference type="EMBL" id="GFT41700.1"/>
    </source>
</evidence>
<name>A0A8X6P0R5_NEPPI</name>
<proteinExistence type="predicted"/>
<gene>
    <name evidence="1" type="ORF">NPIL_692081</name>
</gene>
<dbReference type="Proteomes" id="UP000887013">
    <property type="component" value="Unassembled WGS sequence"/>
</dbReference>
<evidence type="ECO:0000313" key="2">
    <source>
        <dbReference type="Proteomes" id="UP000887013"/>
    </source>
</evidence>
<reference evidence="1" key="1">
    <citation type="submission" date="2020-08" db="EMBL/GenBank/DDBJ databases">
        <title>Multicomponent nature underlies the extraordinary mechanical properties of spider dragline silk.</title>
        <authorList>
            <person name="Kono N."/>
            <person name="Nakamura H."/>
            <person name="Mori M."/>
            <person name="Yoshida Y."/>
            <person name="Ohtoshi R."/>
            <person name="Malay A.D."/>
            <person name="Moran D.A.P."/>
            <person name="Tomita M."/>
            <person name="Numata K."/>
            <person name="Arakawa K."/>
        </authorList>
    </citation>
    <scope>NUCLEOTIDE SEQUENCE</scope>
</reference>
<accession>A0A8X6P0R5</accession>
<dbReference type="AlphaFoldDB" id="A0A8X6P0R5"/>
<organism evidence="1 2">
    <name type="scientific">Nephila pilipes</name>
    <name type="common">Giant wood spider</name>
    <name type="synonym">Nephila maculata</name>
    <dbReference type="NCBI Taxonomy" id="299642"/>
    <lineage>
        <taxon>Eukaryota</taxon>
        <taxon>Metazoa</taxon>
        <taxon>Ecdysozoa</taxon>
        <taxon>Arthropoda</taxon>
        <taxon>Chelicerata</taxon>
        <taxon>Arachnida</taxon>
        <taxon>Araneae</taxon>
        <taxon>Araneomorphae</taxon>
        <taxon>Entelegynae</taxon>
        <taxon>Araneoidea</taxon>
        <taxon>Nephilidae</taxon>
        <taxon>Nephila</taxon>
    </lineage>
</organism>
<protein>
    <submittedName>
        <fullName evidence="1">Uncharacterized protein</fullName>
    </submittedName>
</protein>
<dbReference type="EMBL" id="BMAW01110146">
    <property type="protein sequence ID" value="GFT41700.1"/>
    <property type="molecule type" value="Genomic_DNA"/>
</dbReference>